<dbReference type="AlphaFoldDB" id="A0A8S3BIS3"/>
<comment type="caution">
    <text evidence="2">The sequence shown here is derived from an EMBL/GenBank/DDBJ whole genome shotgun (WGS) entry which is preliminary data.</text>
</comment>
<organism evidence="2 3">
    <name type="scientific">Rotaria magnacalcarata</name>
    <dbReference type="NCBI Taxonomy" id="392030"/>
    <lineage>
        <taxon>Eukaryota</taxon>
        <taxon>Metazoa</taxon>
        <taxon>Spiralia</taxon>
        <taxon>Gnathifera</taxon>
        <taxon>Rotifera</taxon>
        <taxon>Eurotatoria</taxon>
        <taxon>Bdelloidea</taxon>
        <taxon>Philodinida</taxon>
        <taxon>Philodinidae</taxon>
        <taxon>Rotaria</taxon>
    </lineage>
</organism>
<evidence type="ECO:0000313" key="3">
    <source>
        <dbReference type="Proteomes" id="UP000681720"/>
    </source>
</evidence>
<dbReference type="EMBL" id="CAJOBJ010145782">
    <property type="protein sequence ID" value="CAF4783375.1"/>
    <property type="molecule type" value="Genomic_DNA"/>
</dbReference>
<reference evidence="2" key="1">
    <citation type="submission" date="2021-02" db="EMBL/GenBank/DDBJ databases">
        <authorList>
            <person name="Nowell W R."/>
        </authorList>
    </citation>
    <scope>NUCLEOTIDE SEQUENCE</scope>
</reference>
<sequence>MSLSTRSYSKESRSSSHYSRSSSYHTSGSNNGNFSYRSGVFNNDRPLSVRLIERDFSCPSLACNWDF</sequence>
<gene>
    <name evidence="2" type="ORF">GIL414_LOCUS46441</name>
</gene>
<name>A0A8S3BIS3_9BILA</name>
<evidence type="ECO:0000256" key="1">
    <source>
        <dbReference type="SAM" id="MobiDB-lite"/>
    </source>
</evidence>
<feature type="non-terminal residue" evidence="2">
    <location>
        <position position="67"/>
    </location>
</feature>
<protein>
    <submittedName>
        <fullName evidence="2">Uncharacterized protein</fullName>
    </submittedName>
</protein>
<feature type="region of interest" description="Disordered" evidence="1">
    <location>
        <begin position="1"/>
        <end position="36"/>
    </location>
</feature>
<dbReference type="Proteomes" id="UP000681720">
    <property type="component" value="Unassembled WGS sequence"/>
</dbReference>
<proteinExistence type="predicted"/>
<feature type="compositionally biased region" description="Low complexity" evidence="1">
    <location>
        <begin position="15"/>
        <end position="29"/>
    </location>
</feature>
<evidence type="ECO:0000313" key="2">
    <source>
        <dbReference type="EMBL" id="CAF4783375.1"/>
    </source>
</evidence>
<accession>A0A8S3BIS3</accession>